<evidence type="ECO:0000256" key="1">
    <source>
        <dbReference type="SAM" id="MobiDB-lite"/>
    </source>
</evidence>
<proteinExistence type="predicted"/>
<name>A0A5K7SE52_9BACT</name>
<gene>
    <name evidence="2" type="ORF">AQPE_3953</name>
</gene>
<feature type="region of interest" description="Disordered" evidence="1">
    <location>
        <begin position="1"/>
        <end position="26"/>
    </location>
</feature>
<protein>
    <submittedName>
        <fullName evidence="2">Uncharacterized protein</fullName>
    </submittedName>
</protein>
<accession>A0A5K7SE52</accession>
<reference evidence="2" key="1">
    <citation type="journal article" date="2020" name="Int. J. Syst. Evol. Microbiol.">
        <title>Aquipluma nitroreducens gen. nov. sp. nov., a novel facultatively anaerobic bacterium isolated from a freshwater lake.</title>
        <authorList>
            <person name="Watanabe M."/>
            <person name="Kojima H."/>
            <person name="Fukui M."/>
        </authorList>
    </citation>
    <scope>NUCLEOTIDE SEQUENCE</scope>
    <source>
        <strain evidence="2">MeG22</strain>
    </source>
</reference>
<evidence type="ECO:0000313" key="3">
    <source>
        <dbReference type="Proteomes" id="UP001193389"/>
    </source>
</evidence>
<dbReference type="Proteomes" id="UP001193389">
    <property type="component" value="Chromosome"/>
</dbReference>
<dbReference type="EMBL" id="AP018694">
    <property type="protein sequence ID" value="BBE19765.1"/>
    <property type="molecule type" value="Genomic_DNA"/>
</dbReference>
<sequence length="72" mass="8054">MDPASADLQSHVAGKRIKDPQPRGANYNFAPTASNKTIANWEEQCQFLNMIHIKFCELFVVVFFSPQTPEGA</sequence>
<dbReference type="KEGG" id="anf:AQPE_3953"/>
<keyword evidence="3" id="KW-1185">Reference proteome</keyword>
<evidence type="ECO:0000313" key="2">
    <source>
        <dbReference type="EMBL" id="BBE19765.1"/>
    </source>
</evidence>
<dbReference type="AlphaFoldDB" id="A0A5K7SE52"/>
<organism evidence="2 3">
    <name type="scientific">Aquipluma nitroreducens</name>
    <dbReference type="NCBI Taxonomy" id="2010828"/>
    <lineage>
        <taxon>Bacteria</taxon>
        <taxon>Pseudomonadati</taxon>
        <taxon>Bacteroidota</taxon>
        <taxon>Bacteroidia</taxon>
        <taxon>Marinilabiliales</taxon>
        <taxon>Prolixibacteraceae</taxon>
        <taxon>Aquipluma</taxon>
    </lineage>
</organism>